<keyword evidence="2" id="KW-1185">Reference proteome</keyword>
<dbReference type="AlphaFoldDB" id="A0A565CU23"/>
<sequence length="92" mass="10775">MGCRSCFCYRFRPPFSVDLARRSGLFDFTEAVPWFCEQLCFSCWGFGWRQWFCPSHLPPLQLGGYSSIQNMVCFCSQIRQFSVYLTLLAFVV</sequence>
<dbReference type="EMBL" id="CABITT030000008">
    <property type="protein sequence ID" value="VVB17263.1"/>
    <property type="molecule type" value="Genomic_DNA"/>
</dbReference>
<proteinExistence type="predicted"/>
<protein>
    <submittedName>
        <fullName evidence="1">Uncharacterized protein</fullName>
    </submittedName>
</protein>
<accession>A0A565CU23</accession>
<reference evidence="1" key="1">
    <citation type="submission" date="2019-07" db="EMBL/GenBank/DDBJ databases">
        <authorList>
            <person name="Dittberner H."/>
        </authorList>
    </citation>
    <scope>NUCLEOTIDE SEQUENCE [LARGE SCALE GENOMIC DNA]</scope>
</reference>
<comment type="caution">
    <text evidence="1">The sequence shown here is derived from an EMBL/GenBank/DDBJ whole genome shotgun (WGS) entry which is preliminary data.</text>
</comment>
<evidence type="ECO:0000313" key="2">
    <source>
        <dbReference type="Proteomes" id="UP000489600"/>
    </source>
</evidence>
<evidence type="ECO:0000313" key="1">
    <source>
        <dbReference type="EMBL" id="VVB17263.1"/>
    </source>
</evidence>
<gene>
    <name evidence="1" type="ORF">ANE_LOCUS27707</name>
</gene>
<dbReference type="Proteomes" id="UP000489600">
    <property type="component" value="Unassembled WGS sequence"/>
</dbReference>
<organism evidence="1 2">
    <name type="scientific">Arabis nemorensis</name>
    <dbReference type="NCBI Taxonomy" id="586526"/>
    <lineage>
        <taxon>Eukaryota</taxon>
        <taxon>Viridiplantae</taxon>
        <taxon>Streptophyta</taxon>
        <taxon>Embryophyta</taxon>
        <taxon>Tracheophyta</taxon>
        <taxon>Spermatophyta</taxon>
        <taxon>Magnoliopsida</taxon>
        <taxon>eudicotyledons</taxon>
        <taxon>Gunneridae</taxon>
        <taxon>Pentapetalae</taxon>
        <taxon>rosids</taxon>
        <taxon>malvids</taxon>
        <taxon>Brassicales</taxon>
        <taxon>Brassicaceae</taxon>
        <taxon>Arabideae</taxon>
        <taxon>Arabis</taxon>
    </lineage>
</organism>
<name>A0A565CU23_9BRAS</name>